<protein>
    <submittedName>
        <fullName evidence="2">Uncharacterized protein</fullName>
    </submittedName>
</protein>
<comment type="caution">
    <text evidence="2">The sequence shown here is derived from an EMBL/GenBank/DDBJ whole genome shotgun (WGS) entry which is preliminary data.</text>
</comment>
<feature type="region of interest" description="Disordered" evidence="1">
    <location>
        <begin position="96"/>
        <end position="132"/>
    </location>
</feature>
<dbReference type="Proteomes" id="UP000734854">
    <property type="component" value="Unassembled WGS sequence"/>
</dbReference>
<organism evidence="2 3">
    <name type="scientific">Zingiber officinale</name>
    <name type="common">Ginger</name>
    <name type="synonym">Amomum zingiber</name>
    <dbReference type="NCBI Taxonomy" id="94328"/>
    <lineage>
        <taxon>Eukaryota</taxon>
        <taxon>Viridiplantae</taxon>
        <taxon>Streptophyta</taxon>
        <taxon>Embryophyta</taxon>
        <taxon>Tracheophyta</taxon>
        <taxon>Spermatophyta</taxon>
        <taxon>Magnoliopsida</taxon>
        <taxon>Liliopsida</taxon>
        <taxon>Zingiberales</taxon>
        <taxon>Zingiberaceae</taxon>
        <taxon>Zingiber</taxon>
    </lineage>
</organism>
<evidence type="ECO:0000256" key="1">
    <source>
        <dbReference type="SAM" id="MobiDB-lite"/>
    </source>
</evidence>
<sequence length="271" mass="29575">MPLAGAVEPPLSPSAGLDLDYLDCLLQGFYCDDLFHRPDPATTAEGEKCVDSPSRESIASSDPVYCHLEVEEDDAASEGFYVDDFLSDLFDLGSRDAETPDPGAAIDGEGKDGDKEEEEEEPASKKLKSDSAMKSRVMKAMYLKDKKDLDTFAPKQESAVLFEESLPLGSLLCLVSIICSFLLPVLGDQNLKNTKGQGRGNCHEIVMNGGVKNTILEMMLGFGSGNFGRRCRETRFRSDFGMASLGELAYTDAALVLHDQGISNTVRRFLY</sequence>
<proteinExistence type="predicted"/>
<feature type="compositionally biased region" description="Basic and acidic residues" evidence="1">
    <location>
        <begin position="122"/>
        <end position="132"/>
    </location>
</feature>
<name>A0A8J5I1Q8_ZINOF</name>
<dbReference type="EMBL" id="JACMSC010000002">
    <property type="protein sequence ID" value="KAG6531891.1"/>
    <property type="molecule type" value="Genomic_DNA"/>
</dbReference>
<gene>
    <name evidence="2" type="ORF">ZIOFF_005726</name>
</gene>
<reference evidence="2 3" key="1">
    <citation type="submission" date="2020-08" db="EMBL/GenBank/DDBJ databases">
        <title>Plant Genome Project.</title>
        <authorList>
            <person name="Zhang R.-G."/>
        </authorList>
    </citation>
    <scope>NUCLEOTIDE SEQUENCE [LARGE SCALE GENOMIC DNA]</scope>
    <source>
        <tissue evidence="2">Rhizome</tissue>
    </source>
</reference>
<dbReference type="AlphaFoldDB" id="A0A8J5I1Q8"/>
<evidence type="ECO:0000313" key="2">
    <source>
        <dbReference type="EMBL" id="KAG6531891.1"/>
    </source>
</evidence>
<accession>A0A8J5I1Q8</accession>
<evidence type="ECO:0000313" key="3">
    <source>
        <dbReference type="Proteomes" id="UP000734854"/>
    </source>
</evidence>
<keyword evidence="3" id="KW-1185">Reference proteome</keyword>